<evidence type="ECO:0000256" key="1">
    <source>
        <dbReference type="SAM" id="MobiDB-lite"/>
    </source>
</evidence>
<protein>
    <submittedName>
        <fullName evidence="2">Uncharacterized protein</fullName>
    </submittedName>
</protein>
<feature type="region of interest" description="Disordered" evidence="1">
    <location>
        <begin position="47"/>
        <end position="102"/>
    </location>
</feature>
<feature type="compositionally biased region" description="Low complexity" evidence="1">
    <location>
        <begin position="91"/>
        <end position="102"/>
    </location>
</feature>
<name>A0A7R9W2S3_9STRA</name>
<proteinExistence type="predicted"/>
<dbReference type="EMBL" id="HBED01021729">
    <property type="protein sequence ID" value="CAD8312062.1"/>
    <property type="molecule type" value="Transcribed_RNA"/>
</dbReference>
<dbReference type="AlphaFoldDB" id="A0A7R9W2S3"/>
<feature type="compositionally biased region" description="Low complexity" evidence="1">
    <location>
        <begin position="69"/>
        <end position="84"/>
    </location>
</feature>
<sequence length="240" mass="26918">MMCQGDSNSSSNSMKRSHSFAGFTGLSHLARHRPSFSGTTSSLVAIDESGPIKWKKHDPSAKPKRSSMKRSMSVASTASGASSVSEDECGSPSASPLPSASAADVVKRNVSFSSLEIFEHEVTLGDNPSVTAGPPITLEWRPHGYESHDVEEYEKARVAYRRDKRQMQMSDNVRFWRLMRERGFTAHQIQKAVDEAQRVKKRRMDTVTRLKVSKFDEAMESAERKMKRLFKVGKKKKKAY</sequence>
<organism evidence="2">
    <name type="scientific">Pseudictyota dubia</name>
    <dbReference type="NCBI Taxonomy" id="2749911"/>
    <lineage>
        <taxon>Eukaryota</taxon>
        <taxon>Sar</taxon>
        <taxon>Stramenopiles</taxon>
        <taxon>Ochrophyta</taxon>
        <taxon>Bacillariophyta</taxon>
        <taxon>Mediophyceae</taxon>
        <taxon>Biddulphiophycidae</taxon>
        <taxon>Eupodiscales</taxon>
        <taxon>Odontellaceae</taxon>
        <taxon>Pseudictyota</taxon>
    </lineage>
</organism>
<evidence type="ECO:0000313" key="2">
    <source>
        <dbReference type="EMBL" id="CAD8312062.1"/>
    </source>
</evidence>
<accession>A0A7R9W2S3</accession>
<gene>
    <name evidence="2" type="ORF">TDUB1175_LOCUS10851</name>
</gene>
<reference evidence="2" key="1">
    <citation type="submission" date="2021-01" db="EMBL/GenBank/DDBJ databases">
        <authorList>
            <person name="Corre E."/>
            <person name="Pelletier E."/>
            <person name="Niang G."/>
            <person name="Scheremetjew M."/>
            <person name="Finn R."/>
            <person name="Kale V."/>
            <person name="Holt S."/>
            <person name="Cochrane G."/>
            <person name="Meng A."/>
            <person name="Brown T."/>
            <person name="Cohen L."/>
        </authorList>
    </citation>
    <scope>NUCLEOTIDE SEQUENCE</scope>
    <source>
        <strain evidence="2">CCMP147</strain>
    </source>
</reference>